<organism evidence="2 3">
    <name type="scientific">Favolaschia claudopus</name>
    <dbReference type="NCBI Taxonomy" id="2862362"/>
    <lineage>
        <taxon>Eukaryota</taxon>
        <taxon>Fungi</taxon>
        <taxon>Dikarya</taxon>
        <taxon>Basidiomycota</taxon>
        <taxon>Agaricomycotina</taxon>
        <taxon>Agaricomycetes</taxon>
        <taxon>Agaricomycetidae</taxon>
        <taxon>Agaricales</taxon>
        <taxon>Marasmiineae</taxon>
        <taxon>Mycenaceae</taxon>
        <taxon>Favolaschia</taxon>
    </lineage>
</organism>
<feature type="region of interest" description="Disordered" evidence="1">
    <location>
        <begin position="1"/>
        <end position="127"/>
    </location>
</feature>
<accession>A0AAV9ZAU3</accession>
<evidence type="ECO:0000313" key="2">
    <source>
        <dbReference type="EMBL" id="KAK6977284.1"/>
    </source>
</evidence>
<feature type="region of interest" description="Disordered" evidence="1">
    <location>
        <begin position="162"/>
        <end position="184"/>
    </location>
</feature>
<dbReference type="EMBL" id="JAWWNJ010000170">
    <property type="protein sequence ID" value="KAK6977284.1"/>
    <property type="molecule type" value="Genomic_DNA"/>
</dbReference>
<feature type="compositionally biased region" description="Polar residues" evidence="1">
    <location>
        <begin position="45"/>
        <end position="55"/>
    </location>
</feature>
<keyword evidence="3" id="KW-1185">Reference proteome</keyword>
<feature type="region of interest" description="Disordered" evidence="1">
    <location>
        <begin position="572"/>
        <end position="592"/>
    </location>
</feature>
<dbReference type="AlphaFoldDB" id="A0AAV9ZAU3"/>
<feature type="region of interest" description="Disordered" evidence="1">
    <location>
        <begin position="457"/>
        <end position="478"/>
    </location>
</feature>
<comment type="caution">
    <text evidence="2">The sequence shown here is derived from an EMBL/GenBank/DDBJ whole genome shotgun (WGS) entry which is preliminary data.</text>
</comment>
<protein>
    <submittedName>
        <fullName evidence="2">Uncharacterized protein</fullName>
    </submittedName>
</protein>
<dbReference type="Proteomes" id="UP001362999">
    <property type="component" value="Unassembled WGS sequence"/>
</dbReference>
<feature type="compositionally biased region" description="Polar residues" evidence="1">
    <location>
        <begin position="459"/>
        <end position="471"/>
    </location>
</feature>
<feature type="compositionally biased region" description="Basic and acidic residues" evidence="1">
    <location>
        <begin position="63"/>
        <end position="74"/>
    </location>
</feature>
<name>A0AAV9ZAU3_9AGAR</name>
<gene>
    <name evidence="2" type="ORF">R3P38DRAFT_3237417</name>
</gene>
<evidence type="ECO:0000256" key="1">
    <source>
        <dbReference type="SAM" id="MobiDB-lite"/>
    </source>
</evidence>
<sequence>MEDSNPAQRDRSPRQRTPLFLPSSRDPTPWYPPSRFGSESGLDDLTSTRNVNNFLPVNINPPRDGREAIESSQDHRRRRRDISNRFVDIAADESDGEGGITENRDDSSDDEERVSDREFVDDSPQNDTSFIYTRFDEDIASGSTPAPSFRQRAAAYAADVTKEAGESSTHSTERGATPPWVLRQRTPPPLAKFITGASAPLAGKGYAGDWVRIRTHGHHFLIGFAIDANSFLVPNQKPDPNPLNAPHLQCLRIRDPSKVTPIVPPAWYDLAPRQRLPHQAMLECTSLEELAPFLRDSHPALLTLTHHTDSPALLTLLPCGTAGILSHLRWHALDFSYAFQINDRVQSVSSGATGRVTEVDYQNLLVYVARENGSRFKVGIDEVVRMWEPGDSVRVRWGEHFLRAGFIVNVLRGGFLDIFDPHFPVVLKPNQWSEENKASQDFRVRAADVDFDTYEDNSHSLTAQQRHSSGAETGDMQGGKNRLHHLQVLVTGKHFYKGLREGLGNPEYGLEKRNPEGILLTIRKERSNELVQNIRIEDVVHEQTMLPLIQALSLPPAVLSTCKPPTQLYGFPAEVPPPRPTTPHTSSISDVEEVPSIPSFNDRDGSWLSIAELNMKRLDVQIVGTDSLKKASKKLQRCKGQFGHLLLEGPVDSLDKKVVVYGVGPSRIRPSVPKECVIPRRENDVGHWLWEIRERVVVLRPDVWGDVSRRGLYAETMPEVEHGLGPEIAAVVFEGGREVGFFNAQPLLPVSQCICR</sequence>
<evidence type="ECO:0000313" key="3">
    <source>
        <dbReference type="Proteomes" id="UP001362999"/>
    </source>
</evidence>
<reference evidence="2 3" key="1">
    <citation type="journal article" date="2024" name="J Genomics">
        <title>Draft genome sequencing and assembly of Favolaschia claudopus CIRM-BRFM 2984 isolated from oak limbs.</title>
        <authorList>
            <person name="Navarro D."/>
            <person name="Drula E."/>
            <person name="Chaduli D."/>
            <person name="Cazenave R."/>
            <person name="Ahrendt S."/>
            <person name="Wang J."/>
            <person name="Lipzen A."/>
            <person name="Daum C."/>
            <person name="Barry K."/>
            <person name="Grigoriev I.V."/>
            <person name="Favel A."/>
            <person name="Rosso M.N."/>
            <person name="Martin F."/>
        </authorList>
    </citation>
    <scope>NUCLEOTIDE SEQUENCE [LARGE SCALE GENOMIC DNA]</scope>
    <source>
        <strain evidence="2 3">CIRM-BRFM 2984</strain>
    </source>
</reference>
<proteinExistence type="predicted"/>